<organism evidence="2 3">
    <name type="scientific">Actinoplanes awajinensis subsp. mycoplanecinus</name>
    <dbReference type="NCBI Taxonomy" id="135947"/>
    <lineage>
        <taxon>Bacteria</taxon>
        <taxon>Bacillati</taxon>
        <taxon>Actinomycetota</taxon>
        <taxon>Actinomycetes</taxon>
        <taxon>Micromonosporales</taxon>
        <taxon>Micromonosporaceae</taxon>
        <taxon>Actinoplanes</taxon>
    </lineage>
</organism>
<keyword evidence="3" id="KW-1185">Reference proteome</keyword>
<gene>
    <name evidence="2" type="ORF">ADL15_04040</name>
</gene>
<dbReference type="EMBL" id="LLZH01000013">
    <property type="protein sequence ID" value="KUL41430.1"/>
    <property type="molecule type" value="Genomic_DNA"/>
</dbReference>
<evidence type="ECO:0000313" key="3">
    <source>
        <dbReference type="Proteomes" id="UP000053244"/>
    </source>
</evidence>
<sequence length="238" mass="24396">MPRKSTTSSLVTSAPHSEIRVYGLLPHHYAVKITKPALLMLVMAAGVPGGCAREAAVSSPPPGRAVGSVAPGCDPAQVGVVWSGITHETVLEHVSLFTTDAVGRGTEIVDAPVTAAVTGVAVPEGWVRLLATDLGAEIGGEVHTIRASRSYEMGLGSWGEVDPGISESIAYAGVRRVSAGFTVACAPAVSGTLTAWTETKAGGLMCGDVAPPDDPFTQAARQYCPRTPDVSPSAAPER</sequence>
<evidence type="ECO:0000313" key="2">
    <source>
        <dbReference type="EMBL" id="KUL41430.1"/>
    </source>
</evidence>
<dbReference type="Proteomes" id="UP000053244">
    <property type="component" value="Unassembled WGS sequence"/>
</dbReference>
<name>A0A0X3V9L2_9ACTN</name>
<accession>A0A0X3V9L2</accession>
<comment type="caution">
    <text evidence="2">The sequence shown here is derived from an EMBL/GenBank/DDBJ whole genome shotgun (WGS) entry which is preliminary data.</text>
</comment>
<reference evidence="2 3" key="1">
    <citation type="submission" date="2015-10" db="EMBL/GenBank/DDBJ databases">
        <authorList>
            <person name="Gilbert D.G."/>
        </authorList>
    </citation>
    <scope>NUCLEOTIDE SEQUENCE [LARGE SCALE GENOMIC DNA]</scope>
    <source>
        <strain evidence="2 3">NRRL B-16712</strain>
    </source>
</reference>
<protein>
    <submittedName>
        <fullName evidence="2">Uncharacterized protein</fullName>
    </submittedName>
</protein>
<proteinExistence type="predicted"/>
<feature type="region of interest" description="Disordered" evidence="1">
    <location>
        <begin position="217"/>
        <end position="238"/>
    </location>
</feature>
<dbReference type="AlphaFoldDB" id="A0A0X3V9L2"/>
<evidence type="ECO:0000256" key="1">
    <source>
        <dbReference type="SAM" id="MobiDB-lite"/>
    </source>
</evidence>